<organism evidence="2 3">
    <name type="scientific">Corynebacterium antarcticum</name>
    <dbReference type="NCBI Taxonomy" id="2800405"/>
    <lineage>
        <taxon>Bacteria</taxon>
        <taxon>Bacillati</taxon>
        <taxon>Actinomycetota</taxon>
        <taxon>Actinomycetes</taxon>
        <taxon>Mycobacteriales</taxon>
        <taxon>Corynebacteriaceae</taxon>
        <taxon>Corynebacterium</taxon>
    </lineage>
</organism>
<evidence type="ECO:0000313" key="3">
    <source>
        <dbReference type="Proteomes" id="UP001070238"/>
    </source>
</evidence>
<proteinExistence type="predicted"/>
<dbReference type="AlphaFoldDB" id="A0A9Q4CG64"/>
<gene>
    <name evidence="2" type="ORF">OS123_09925</name>
</gene>
<comment type="caution">
    <text evidence="2">The sequence shown here is derived from an EMBL/GenBank/DDBJ whole genome shotgun (WGS) entry which is preliminary data.</text>
</comment>
<accession>A0A9Q4CG64</accession>
<sequence>MDSTEFYTWAERFFQEREELLVRVLPFTPKSVVEVNEDELTVSGVLEVELAYSGPALPVDPESTCPGSDLYSAKITYQAGLDRSATFPVIENSSFQIRAAKSPAVRFEYERNKTSVPAAHIHVHGVGGLLSPGLMRNGKKGVRNGDRQSLHLPVGGHRFRPSMEDFLYFTVNECGFRAKENWEATLLSTRREWLDTQCRAAVRDSPEVAVDALKQLGHTITPPETPQGLPQRHDGR</sequence>
<feature type="region of interest" description="Disordered" evidence="1">
    <location>
        <begin position="216"/>
        <end position="236"/>
    </location>
</feature>
<protein>
    <submittedName>
        <fullName evidence="2">Uncharacterized protein</fullName>
    </submittedName>
</protein>
<evidence type="ECO:0000256" key="1">
    <source>
        <dbReference type="SAM" id="MobiDB-lite"/>
    </source>
</evidence>
<dbReference type="RefSeq" id="WP_267169667.1">
    <property type="nucleotide sequence ID" value="NZ_JAPMKX010000004.1"/>
</dbReference>
<name>A0A9Q4CG64_9CORY</name>
<dbReference type="Proteomes" id="UP001070238">
    <property type="component" value="Unassembled WGS sequence"/>
</dbReference>
<dbReference type="EMBL" id="JAPMKX010000004">
    <property type="protein sequence ID" value="MCX7538849.1"/>
    <property type="molecule type" value="Genomic_DNA"/>
</dbReference>
<evidence type="ECO:0000313" key="2">
    <source>
        <dbReference type="EMBL" id="MCX7538849.1"/>
    </source>
</evidence>
<reference evidence="2" key="1">
    <citation type="submission" date="2022-11" db="EMBL/GenBank/DDBJ databases">
        <title>Corynebacterium sp. isolated from Penguins.</title>
        <authorList>
            <person name="Sedlar K."/>
            <person name="Svec P."/>
        </authorList>
    </citation>
    <scope>NUCLEOTIDE SEQUENCE</scope>
    <source>
        <strain evidence="2">P5875</strain>
    </source>
</reference>